<reference evidence="8" key="1">
    <citation type="submission" date="2021-10" db="EMBL/GenBank/DDBJ databases">
        <title>Tropical sea cucumber genome reveals ecological adaptation and Cuvierian tubules defense mechanism.</title>
        <authorList>
            <person name="Chen T."/>
        </authorList>
    </citation>
    <scope>NUCLEOTIDE SEQUENCE</scope>
    <source>
        <strain evidence="8">Nanhai2018</strain>
        <tissue evidence="8">Muscle</tissue>
    </source>
</reference>
<evidence type="ECO:0000256" key="4">
    <source>
        <dbReference type="ARBA" id="ARBA00058025"/>
    </source>
</evidence>
<comment type="function">
    <text evidence="4">Acts as a mitochondrial iron-sulfur (Fe-S) cluster assembly factor that facilitates (Fe-S) cluster insertion into a subset of mitochondrial proteins. Probably acts together with NFU1.</text>
</comment>
<sequence length="107" mass="11863">MLRQFFQRNVYPLLRTRWLSANTSGTEGEVKLTSILKEKFPKASAISVEDISGGCGAMYQIHIESVDFEGKRLVAQHKLVTQALSEEVKEMHGLRISTAVPVESGKG</sequence>
<comment type="subcellular location">
    <subcellularLocation>
        <location evidence="1">Mitochondrion</location>
    </subcellularLocation>
</comment>
<dbReference type="GO" id="GO:0005759">
    <property type="term" value="C:mitochondrial matrix"/>
    <property type="evidence" value="ECO:0007669"/>
    <property type="project" value="TreeGrafter"/>
</dbReference>
<evidence type="ECO:0000256" key="2">
    <source>
        <dbReference type="ARBA" id="ARBA00005578"/>
    </source>
</evidence>
<protein>
    <recommendedName>
        <fullName evidence="6">BolA-like protein 3</fullName>
    </recommendedName>
</protein>
<dbReference type="SUPFAM" id="SSF82657">
    <property type="entry name" value="BolA-like"/>
    <property type="match status" value="1"/>
</dbReference>
<evidence type="ECO:0000313" key="8">
    <source>
        <dbReference type="EMBL" id="KAJ8041910.1"/>
    </source>
</evidence>
<dbReference type="InterPro" id="IPR052275">
    <property type="entry name" value="Mt_Fe-S_assembly_factor"/>
</dbReference>
<dbReference type="InterPro" id="IPR002634">
    <property type="entry name" value="BolA"/>
</dbReference>
<dbReference type="AlphaFoldDB" id="A0A9Q1HDD6"/>
<dbReference type="OrthoDB" id="203381at2759"/>
<evidence type="ECO:0000256" key="1">
    <source>
        <dbReference type="ARBA" id="ARBA00004173"/>
    </source>
</evidence>
<evidence type="ECO:0000256" key="5">
    <source>
        <dbReference type="ARBA" id="ARBA00065046"/>
    </source>
</evidence>
<evidence type="ECO:0000313" key="9">
    <source>
        <dbReference type="Proteomes" id="UP001152320"/>
    </source>
</evidence>
<evidence type="ECO:0000256" key="6">
    <source>
        <dbReference type="ARBA" id="ARBA00068232"/>
    </source>
</evidence>
<gene>
    <name evidence="8" type="ORF">HOLleu_12841</name>
</gene>
<dbReference type="Proteomes" id="UP001152320">
    <property type="component" value="Chromosome 5"/>
</dbReference>
<name>A0A9Q1HDD6_HOLLE</name>
<keyword evidence="9" id="KW-1185">Reference proteome</keyword>
<comment type="subunit">
    <text evidence="5">Interacts with NFU1.</text>
</comment>
<dbReference type="PANTHER" id="PTHR46188">
    <property type="entry name" value="BOLA-LIKE PROTEIN 3"/>
    <property type="match status" value="1"/>
</dbReference>
<accession>A0A9Q1HDD6</accession>
<dbReference type="Pfam" id="PF01722">
    <property type="entry name" value="BolA"/>
    <property type="match status" value="1"/>
</dbReference>
<evidence type="ECO:0000256" key="7">
    <source>
        <dbReference type="RuleBase" id="RU003860"/>
    </source>
</evidence>
<dbReference type="InterPro" id="IPR036065">
    <property type="entry name" value="BolA-like_sf"/>
</dbReference>
<dbReference type="PANTHER" id="PTHR46188:SF1">
    <property type="entry name" value="BOLA-LIKE PROTEIN 3"/>
    <property type="match status" value="1"/>
</dbReference>
<comment type="similarity">
    <text evidence="2 7">Belongs to the BolA/IbaG family.</text>
</comment>
<comment type="caution">
    <text evidence="8">The sequence shown here is derived from an EMBL/GenBank/DDBJ whole genome shotgun (WGS) entry which is preliminary data.</text>
</comment>
<dbReference type="Gene3D" id="3.30.300.90">
    <property type="entry name" value="BolA-like"/>
    <property type="match status" value="1"/>
</dbReference>
<evidence type="ECO:0000256" key="3">
    <source>
        <dbReference type="ARBA" id="ARBA00023128"/>
    </source>
</evidence>
<dbReference type="FunFam" id="3.30.300.90:FF:000003">
    <property type="entry name" value="BolA family member 3"/>
    <property type="match status" value="1"/>
</dbReference>
<keyword evidence="3" id="KW-0496">Mitochondrion</keyword>
<organism evidence="8 9">
    <name type="scientific">Holothuria leucospilota</name>
    <name type="common">Black long sea cucumber</name>
    <name type="synonym">Mertensiothuria leucospilota</name>
    <dbReference type="NCBI Taxonomy" id="206669"/>
    <lineage>
        <taxon>Eukaryota</taxon>
        <taxon>Metazoa</taxon>
        <taxon>Echinodermata</taxon>
        <taxon>Eleutherozoa</taxon>
        <taxon>Echinozoa</taxon>
        <taxon>Holothuroidea</taxon>
        <taxon>Aspidochirotacea</taxon>
        <taxon>Aspidochirotida</taxon>
        <taxon>Holothuriidae</taxon>
        <taxon>Holothuria</taxon>
    </lineage>
</organism>
<dbReference type="EMBL" id="JAIZAY010000005">
    <property type="protein sequence ID" value="KAJ8041910.1"/>
    <property type="molecule type" value="Genomic_DNA"/>
</dbReference>
<proteinExistence type="inferred from homology"/>